<protein>
    <submittedName>
        <fullName evidence="1">Transposase</fullName>
    </submittedName>
</protein>
<dbReference type="AlphaFoldDB" id="A0AAU8XVG2"/>
<dbReference type="Proteomes" id="UP000234562">
    <property type="component" value="Chromosome"/>
</dbReference>
<dbReference type="RefSeq" id="WP_233759027.1">
    <property type="nucleotide sequence ID" value="NZ_CP015496.1"/>
</dbReference>
<evidence type="ECO:0000313" key="1">
    <source>
        <dbReference type="EMBL" id="AUI74751.1"/>
    </source>
</evidence>
<dbReference type="InterPro" id="IPR008878">
    <property type="entry name" value="Transposase_IS66_Orf2"/>
</dbReference>
<organism evidence="1 2">
    <name type="scientific">Lactobacillus helveticus</name>
    <name type="common">Lactobacillus suntoryeus</name>
    <dbReference type="NCBI Taxonomy" id="1587"/>
    <lineage>
        <taxon>Bacteria</taxon>
        <taxon>Bacillati</taxon>
        <taxon>Bacillota</taxon>
        <taxon>Bacilli</taxon>
        <taxon>Lactobacillales</taxon>
        <taxon>Lactobacillaceae</taxon>
        <taxon>Lactobacillus</taxon>
    </lineage>
</organism>
<evidence type="ECO:0000313" key="2">
    <source>
        <dbReference type="Proteomes" id="UP000234562"/>
    </source>
</evidence>
<dbReference type="PANTHER" id="PTHR36455:SF1">
    <property type="entry name" value="BLR8292 PROTEIN"/>
    <property type="match status" value="1"/>
</dbReference>
<name>A0AAU8XVG2_LACHE</name>
<dbReference type="NCBIfam" id="NF033819">
    <property type="entry name" value="IS66_TnpB"/>
    <property type="match status" value="1"/>
</dbReference>
<dbReference type="PANTHER" id="PTHR36455">
    <property type="match status" value="1"/>
</dbReference>
<proteinExistence type="predicted"/>
<accession>A0AAU8XVG2</accession>
<dbReference type="Pfam" id="PF05717">
    <property type="entry name" value="TnpB_IS66"/>
    <property type="match status" value="1"/>
</dbReference>
<gene>
    <name evidence="1" type="ORF">Lh8105_08230</name>
</gene>
<sequence>MINLYDLGQVYIVCGRTDMRRGIDGLAAIVKDEFDLDPFSGRVFIFCGGSRDRFKALYWDGQGYWLLYKRFENGKMIWPNNQDEVKALSKEQVDWLMKGFSIEPGIKATNAISIDFACVSGML</sequence>
<reference evidence="2" key="1">
    <citation type="submission" date="2016-05" db="EMBL/GenBank/DDBJ databases">
        <title>Genome sequence of Lactobacillus helveticus FAM8105.</title>
        <authorList>
            <person name="Ahrens C."/>
            <person name="Schmid M."/>
        </authorList>
    </citation>
    <scope>NUCLEOTIDE SEQUENCE [LARGE SCALE GENOMIC DNA]</scope>
    <source>
        <strain evidence="2">FAM8105</strain>
    </source>
</reference>
<dbReference type="EMBL" id="CP015496">
    <property type="protein sequence ID" value="AUI74751.1"/>
    <property type="molecule type" value="Genomic_DNA"/>
</dbReference>